<dbReference type="SUPFAM" id="SSF55653">
    <property type="entry name" value="Ribosomal protein L9 C-domain"/>
    <property type="match status" value="1"/>
</dbReference>
<dbReference type="EMBL" id="CP002085">
    <property type="protein sequence ID" value="ADK85095.1"/>
    <property type="molecule type" value="Genomic_DNA"/>
</dbReference>
<dbReference type="GO" id="GO:0003735">
    <property type="term" value="F:structural constituent of ribosome"/>
    <property type="evidence" value="ECO:0007669"/>
    <property type="project" value="InterPro"/>
</dbReference>
<name>E1QHQ2_DESB2</name>
<dbReference type="HOGENOM" id="CLU_078938_4_0_7"/>
<gene>
    <name evidence="7" type="primary">rplI</name>
    <name evidence="9" type="ordered locus">Deba_1728</name>
</gene>
<proteinExistence type="inferred from homology"/>
<sequence>MQVILIKEVLGLGDPGELVEVKRGYARNFLVPQGLAVLATKKNMAAVEAERKRIAVQQAKEAARIRQEAAGVSGASVTIKVRAGEHGKLYGSVSTKEIAAALAEAGHDIDRRRIMLDNPIKDLGKYPVKIKLHPQVIVEVSVTVEGVFAKDEQAEAAAGKEVEESQTEE</sequence>
<dbReference type="STRING" id="644282.Deba_1728"/>
<dbReference type="InterPro" id="IPR036791">
    <property type="entry name" value="Ribosomal_bL9_C_sf"/>
</dbReference>
<evidence type="ECO:0000256" key="7">
    <source>
        <dbReference type="HAMAP-Rule" id="MF_00503"/>
    </source>
</evidence>
<reference evidence="9 10" key="1">
    <citation type="journal article" date="2010" name="Stand. Genomic Sci.">
        <title>Complete genome sequence of Desulfarculus baarsii type strain (2st14).</title>
        <authorList>
            <person name="Sun H."/>
            <person name="Spring S."/>
            <person name="Lapidus A."/>
            <person name="Davenport K."/>
            <person name="Del Rio T.G."/>
            <person name="Tice H."/>
            <person name="Nolan M."/>
            <person name="Copeland A."/>
            <person name="Cheng J.F."/>
            <person name="Lucas S."/>
            <person name="Tapia R."/>
            <person name="Goodwin L."/>
            <person name="Pitluck S."/>
            <person name="Ivanova N."/>
            <person name="Pagani I."/>
            <person name="Mavromatis K."/>
            <person name="Ovchinnikova G."/>
            <person name="Pati A."/>
            <person name="Chen A."/>
            <person name="Palaniappan K."/>
            <person name="Hauser L."/>
            <person name="Chang Y.J."/>
            <person name="Jeffries C.D."/>
            <person name="Detter J.C."/>
            <person name="Han C."/>
            <person name="Rohde M."/>
            <person name="Brambilla E."/>
            <person name="Goker M."/>
            <person name="Woyke T."/>
            <person name="Bristow J."/>
            <person name="Eisen J.A."/>
            <person name="Markowitz V."/>
            <person name="Hugenholtz P."/>
            <person name="Kyrpides N.C."/>
            <person name="Klenk H.P."/>
            <person name="Land M."/>
        </authorList>
    </citation>
    <scope>NUCLEOTIDE SEQUENCE [LARGE SCALE GENOMIC DNA]</scope>
    <source>
        <strain evidence="10">ATCC 33931 / DSM 2075 / LMG 7858 / VKM B-1802 / 2st14</strain>
    </source>
</reference>
<dbReference type="GO" id="GO:0019843">
    <property type="term" value="F:rRNA binding"/>
    <property type="evidence" value="ECO:0007669"/>
    <property type="project" value="UniProtKB-UniRule"/>
</dbReference>
<dbReference type="KEGG" id="dbr:Deba_1728"/>
<keyword evidence="4 7" id="KW-0689">Ribosomal protein</keyword>
<dbReference type="RefSeq" id="WP_013258547.1">
    <property type="nucleotide sequence ID" value="NC_014365.1"/>
</dbReference>
<evidence type="ECO:0000256" key="6">
    <source>
        <dbReference type="ARBA" id="ARBA00035292"/>
    </source>
</evidence>
<dbReference type="GO" id="GO:0005840">
    <property type="term" value="C:ribosome"/>
    <property type="evidence" value="ECO:0007669"/>
    <property type="project" value="UniProtKB-KW"/>
</dbReference>
<dbReference type="InterPro" id="IPR009027">
    <property type="entry name" value="Ribosomal_bL9/RNase_H1_N"/>
</dbReference>
<keyword evidence="2 7" id="KW-0699">rRNA-binding</keyword>
<dbReference type="Pfam" id="PF01281">
    <property type="entry name" value="Ribosomal_L9_N"/>
    <property type="match status" value="1"/>
</dbReference>
<evidence type="ECO:0000313" key="9">
    <source>
        <dbReference type="EMBL" id="ADK85095.1"/>
    </source>
</evidence>
<keyword evidence="5 7" id="KW-0687">Ribonucleoprotein</keyword>
<accession>E1QHQ2</accession>
<evidence type="ECO:0000256" key="2">
    <source>
        <dbReference type="ARBA" id="ARBA00022730"/>
    </source>
</evidence>
<dbReference type="OrthoDB" id="9788336at2"/>
<dbReference type="GO" id="GO:0006412">
    <property type="term" value="P:translation"/>
    <property type="evidence" value="ECO:0007669"/>
    <property type="project" value="UniProtKB-UniRule"/>
</dbReference>
<dbReference type="PANTHER" id="PTHR21368">
    <property type="entry name" value="50S RIBOSOMAL PROTEIN L9"/>
    <property type="match status" value="1"/>
</dbReference>
<comment type="similarity">
    <text evidence="1 7">Belongs to the bacterial ribosomal protein bL9 family.</text>
</comment>
<evidence type="ECO:0000256" key="1">
    <source>
        <dbReference type="ARBA" id="ARBA00010605"/>
    </source>
</evidence>
<dbReference type="Gene3D" id="3.40.5.10">
    <property type="entry name" value="Ribosomal protein L9, N-terminal domain"/>
    <property type="match status" value="1"/>
</dbReference>
<dbReference type="PROSITE" id="PS00651">
    <property type="entry name" value="RIBOSOMAL_L9"/>
    <property type="match status" value="1"/>
</dbReference>
<dbReference type="AlphaFoldDB" id="E1QHQ2"/>
<dbReference type="SUPFAM" id="SSF55658">
    <property type="entry name" value="L9 N-domain-like"/>
    <property type="match status" value="1"/>
</dbReference>
<evidence type="ECO:0000256" key="4">
    <source>
        <dbReference type="ARBA" id="ARBA00022980"/>
    </source>
</evidence>
<dbReference type="InterPro" id="IPR036935">
    <property type="entry name" value="Ribosomal_bL9_N_sf"/>
</dbReference>
<dbReference type="Pfam" id="PF03948">
    <property type="entry name" value="Ribosomal_L9_C"/>
    <property type="match status" value="1"/>
</dbReference>
<dbReference type="Proteomes" id="UP000009047">
    <property type="component" value="Chromosome"/>
</dbReference>
<dbReference type="Gene3D" id="3.10.430.100">
    <property type="entry name" value="Ribosomal protein L9, C-terminal domain"/>
    <property type="match status" value="1"/>
</dbReference>
<evidence type="ECO:0000256" key="3">
    <source>
        <dbReference type="ARBA" id="ARBA00022884"/>
    </source>
</evidence>
<dbReference type="InterPro" id="IPR000244">
    <property type="entry name" value="Ribosomal_bL9"/>
</dbReference>
<evidence type="ECO:0000313" key="10">
    <source>
        <dbReference type="Proteomes" id="UP000009047"/>
    </source>
</evidence>
<dbReference type="NCBIfam" id="TIGR00158">
    <property type="entry name" value="L9"/>
    <property type="match status" value="1"/>
</dbReference>
<dbReference type="InterPro" id="IPR020594">
    <property type="entry name" value="Ribosomal_bL9_bac/chp"/>
</dbReference>
<dbReference type="HAMAP" id="MF_00503">
    <property type="entry name" value="Ribosomal_bL9"/>
    <property type="match status" value="1"/>
</dbReference>
<evidence type="ECO:0000256" key="5">
    <source>
        <dbReference type="ARBA" id="ARBA00023274"/>
    </source>
</evidence>
<keyword evidence="3 7" id="KW-0694">RNA-binding</keyword>
<keyword evidence="10" id="KW-1185">Reference proteome</keyword>
<protein>
    <recommendedName>
        <fullName evidence="6 7">Large ribosomal subunit protein bL9</fullName>
    </recommendedName>
</protein>
<organism evidence="9 10">
    <name type="scientific">Desulfarculus baarsii (strain ATCC 33931 / DSM 2075 / LMG 7858 / VKM B-1802 / 2st14)</name>
    <dbReference type="NCBI Taxonomy" id="644282"/>
    <lineage>
        <taxon>Bacteria</taxon>
        <taxon>Pseudomonadati</taxon>
        <taxon>Thermodesulfobacteriota</taxon>
        <taxon>Desulfarculia</taxon>
        <taxon>Desulfarculales</taxon>
        <taxon>Desulfarculaceae</taxon>
        <taxon>Desulfarculus</taxon>
    </lineage>
</organism>
<evidence type="ECO:0000259" key="8">
    <source>
        <dbReference type="PROSITE" id="PS00651"/>
    </source>
</evidence>
<comment type="function">
    <text evidence="7">Binds to the 23S rRNA.</text>
</comment>
<dbReference type="eggNOG" id="COG0359">
    <property type="taxonomic scope" value="Bacteria"/>
</dbReference>
<dbReference type="InterPro" id="IPR020069">
    <property type="entry name" value="Ribosomal_bL9_C"/>
</dbReference>
<feature type="domain" description="Ribosomal protein L9" evidence="8">
    <location>
        <begin position="13"/>
        <end position="40"/>
    </location>
</feature>
<dbReference type="InterPro" id="IPR020070">
    <property type="entry name" value="Ribosomal_bL9_N"/>
</dbReference>
<dbReference type="GO" id="GO:1990904">
    <property type="term" value="C:ribonucleoprotein complex"/>
    <property type="evidence" value="ECO:0007669"/>
    <property type="project" value="UniProtKB-KW"/>
</dbReference>